<sequence length="110" mass="12556">MVFYPDRHKCLSVLELERVRIGNGRVMFDKLDEASLSLAMDYLQVAAWLAGFISARNQFDVSTDGNLTKGTDTKDWMNWIFSYCRQHPTSEIFTAALDFSNNLKASNKPN</sequence>
<evidence type="ECO:0000313" key="2">
    <source>
        <dbReference type="Proteomes" id="UP000198755"/>
    </source>
</evidence>
<gene>
    <name evidence="1" type="ORF">SAMN05444581_1176</name>
</gene>
<organism evidence="1 2">
    <name type="scientific">Methylocapsa palsarum</name>
    <dbReference type="NCBI Taxonomy" id="1612308"/>
    <lineage>
        <taxon>Bacteria</taxon>
        <taxon>Pseudomonadati</taxon>
        <taxon>Pseudomonadota</taxon>
        <taxon>Alphaproteobacteria</taxon>
        <taxon>Hyphomicrobiales</taxon>
        <taxon>Beijerinckiaceae</taxon>
        <taxon>Methylocapsa</taxon>
    </lineage>
</organism>
<keyword evidence="2" id="KW-1185">Reference proteome</keyword>
<dbReference type="Proteomes" id="UP000198755">
    <property type="component" value="Unassembled WGS sequence"/>
</dbReference>
<name>A0A1I4BW66_9HYPH</name>
<dbReference type="EMBL" id="FOSN01000017">
    <property type="protein sequence ID" value="SFK72783.1"/>
    <property type="molecule type" value="Genomic_DNA"/>
</dbReference>
<accession>A0A1I4BW66</accession>
<proteinExistence type="predicted"/>
<reference evidence="1 2" key="1">
    <citation type="submission" date="2016-10" db="EMBL/GenBank/DDBJ databases">
        <authorList>
            <person name="de Groot N.N."/>
        </authorList>
    </citation>
    <scope>NUCLEOTIDE SEQUENCE [LARGE SCALE GENOMIC DNA]</scope>
    <source>
        <strain evidence="1 2">NE2</strain>
    </source>
</reference>
<evidence type="ECO:0000313" key="1">
    <source>
        <dbReference type="EMBL" id="SFK72783.1"/>
    </source>
</evidence>
<protein>
    <submittedName>
        <fullName evidence="1">Uncharacterized protein</fullName>
    </submittedName>
</protein>
<dbReference type="AlphaFoldDB" id="A0A1I4BW66"/>